<accession>A0A6J6I918</accession>
<gene>
    <name evidence="2" type="ORF">UFOPK1946_00636</name>
</gene>
<organism evidence="2">
    <name type="scientific">freshwater metagenome</name>
    <dbReference type="NCBI Taxonomy" id="449393"/>
    <lineage>
        <taxon>unclassified sequences</taxon>
        <taxon>metagenomes</taxon>
        <taxon>ecological metagenomes</taxon>
    </lineage>
</organism>
<protein>
    <submittedName>
        <fullName evidence="2">Unannotated protein</fullName>
    </submittedName>
</protein>
<sequence length="63" mass="6327">MTLIASAFSVTTSKSASLFFSDNSLESRISSQIGANGSSKITDAINKGPAHGPRPASSTPATG</sequence>
<name>A0A6J6I918_9ZZZZ</name>
<proteinExistence type="predicted"/>
<feature type="compositionally biased region" description="Polar residues" evidence="1">
    <location>
        <begin position="32"/>
        <end position="41"/>
    </location>
</feature>
<dbReference type="AlphaFoldDB" id="A0A6J6I918"/>
<evidence type="ECO:0000313" key="2">
    <source>
        <dbReference type="EMBL" id="CAB4623022.1"/>
    </source>
</evidence>
<feature type="region of interest" description="Disordered" evidence="1">
    <location>
        <begin position="32"/>
        <end position="63"/>
    </location>
</feature>
<reference evidence="2" key="1">
    <citation type="submission" date="2020-05" db="EMBL/GenBank/DDBJ databases">
        <authorList>
            <person name="Chiriac C."/>
            <person name="Salcher M."/>
            <person name="Ghai R."/>
            <person name="Kavagutti S V."/>
        </authorList>
    </citation>
    <scope>NUCLEOTIDE SEQUENCE</scope>
</reference>
<evidence type="ECO:0000256" key="1">
    <source>
        <dbReference type="SAM" id="MobiDB-lite"/>
    </source>
</evidence>
<dbReference type="EMBL" id="CAEZVG010000026">
    <property type="protein sequence ID" value="CAB4623022.1"/>
    <property type="molecule type" value="Genomic_DNA"/>
</dbReference>